<dbReference type="Proteomes" id="UP001595956">
    <property type="component" value="Unassembled WGS sequence"/>
</dbReference>
<sequence>MPRPHPVLRVLLLLLFVRPRVEVSRQVLVVTLGWSFRVAVPRGAIQAVDSVPWRRHSIGAHGWRGRWLVNTTPGPLVRIRVEPATTGRVLGVPVRIRELTLSIDDVAAFLTDLR</sequence>
<keyword evidence="2" id="KW-1185">Reference proteome</keyword>
<comment type="caution">
    <text evidence="1">The sequence shown here is derived from an EMBL/GenBank/DDBJ whole genome shotgun (WGS) entry which is preliminary data.</text>
</comment>
<dbReference type="EMBL" id="JBHSMD010000011">
    <property type="protein sequence ID" value="MFC5495729.1"/>
    <property type="molecule type" value="Genomic_DNA"/>
</dbReference>
<evidence type="ECO:0000313" key="1">
    <source>
        <dbReference type="EMBL" id="MFC5495729.1"/>
    </source>
</evidence>
<proteinExistence type="predicted"/>
<evidence type="ECO:0000313" key="2">
    <source>
        <dbReference type="Proteomes" id="UP001595956"/>
    </source>
</evidence>
<organism evidence="1 2">
    <name type="scientific">Nocardioides caricicola</name>
    <dbReference type="NCBI Taxonomy" id="634770"/>
    <lineage>
        <taxon>Bacteria</taxon>
        <taxon>Bacillati</taxon>
        <taxon>Actinomycetota</taxon>
        <taxon>Actinomycetes</taxon>
        <taxon>Propionibacteriales</taxon>
        <taxon>Nocardioidaceae</taxon>
        <taxon>Nocardioides</taxon>
    </lineage>
</organism>
<accession>A0ABW0N9V5</accession>
<gene>
    <name evidence="1" type="ORF">ACFPKY_21670</name>
</gene>
<protein>
    <submittedName>
        <fullName evidence="1">Uncharacterized protein</fullName>
    </submittedName>
</protein>
<name>A0ABW0N9V5_9ACTN</name>
<reference evidence="2" key="1">
    <citation type="journal article" date="2019" name="Int. J. Syst. Evol. Microbiol.">
        <title>The Global Catalogue of Microorganisms (GCM) 10K type strain sequencing project: providing services to taxonomists for standard genome sequencing and annotation.</title>
        <authorList>
            <consortium name="The Broad Institute Genomics Platform"/>
            <consortium name="The Broad Institute Genome Sequencing Center for Infectious Disease"/>
            <person name="Wu L."/>
            <person name="Ma J."/>
        </authorList>
    </citation>
    <scope>NUCLEOTIDE SEQUENCE [LARGE SCALE GENOMIC DNA]</scope>
    <source>
        <strain evidence="2">KACC 13778</strain>
    </source>
</reference>